<dbReference type="GO" id="GO:0008168">
    <property type="term" value="F:methyltransferase activity"/>
    <property type="evidence" value="ECO:0007669"/>
    <property type="project" value="UniProtKB-KW"/>
</dbReference>
<comment type="caution">
    <text evidence="1">The sequence shown here is derived from an EMBL/GenBank/DDBJ whole genome shotgun (WGS) entry which is preliminary data.</text>
</comment>
<protein>
    <submittedName>
        <fullName evidence="1">Class I SAM-dependent methyltransferase</fullName>
    </submittedName>
</protein>
<accession>A0A8J7DD34</accession>
<dbReference type="RefSeq" id="WP_193916248.1">
    <property type="nucleotide sequence ID" value="NZ_JADEXS020000001.1"/>
</dbReference>
<dbReference type="SUPFAM" id="SSF53335">
    <property type="entry name" value="S-adenosyl-L-methionine-dependent methyltransferases"/>
    <property type="match status" value="1"/>
</dbReference>
<dbReference type="AlphaFoldDB" id="A0A8J7DD34"/>
<organism evidence="1 2">
    <name type="scientific">Desmonostoc muscorum LEGE 12446</name>
    <dbReference type="NCBI Taxonomy" id="1828758"/>
    <lineage>
        <taxon>Bacteria</taxon>
        <taxon>Bacillati</taxon>
        <taxon>Cyanobacteriota</taxon>
        <taxon>Cyanophyceae</taxon>
        <taxon>Nostocales</taxon>
        <taxon>Nostocaceae</taxon>
        <taxon>Desmonostoc</taxon>
    </lineage>
</organism>
<keyword evidence="2" id="KW-1185">Reference proteome</keyword>
<evidence type="ECO:0000313" key="2">
    <source>
        <dbReference type="Proteomes" id="UP000622533"/>
    </source>
</evidence>
<dbReference type="Proteomes" id="UP000622533">
    <property type="component" value="Unassembled WGS sequence"/>
</dbReference>
<dbReference type="InterPro" id="IPR029063">
    <property type="entry name" value="SAM-dependent_MTases_sf"/>
</dbReference>
<dbReference type="EMBL" id="JADEXS010000119">
    <property type="protein sequence ID" value="MBE9022965.1"/>
    <property type="molecule type" value="Genomic_DNA"/>
</dbReference>
<reference evidence="1" key="1">
    <citation type="submission" date="2020-10" db="EMBL/GenBank/DDBJ databases">
        <authorList>
            <person name="Castelo-Branco R."/>
            <person name="Eusebio N."/>
            <person name="Adriana R."/>
            <person name="Vieira A."/>
            <person name="Brugerolle De Fraissinette N."/>
            <person name="Rezende De Castro R."/>
            <person name="Schneider M.P."/>
            <person name="Vasconcelos V."/>
            <person name="Leao P.N."/>
        </authorList>
    </citation>
    <scope>NUCLEOTIDE SEQUENCE</scope>
    <source>
        <strain evidence="1">LEGE 12446</strain>
    </source>
</reference>
<gene>
    <name evidence="1" type="ORF">IQ276_11165</name>
</gene>
<keyword evidence="1" id="KW-0489">Methyltransferase</keyword>
<sequence length="247" mass="28864">MSKIPVPSFLSSHWTDSFNLKQHLQRFLDLDSETLELKLKAGEQQMAELGHKDFDWEQAAAFYREKVKEVYLFDLGSWHLAEYDYIEKTLLLIADHAQGRVLDFGGGIGTHTIAAALCPQVEQVFYCDINPISRDFARYRSEQLGLSNKITFSEEIPVEETFDTIICFDVLEHLPDPSQQLLRFHEILKPEGKVILNWCFYKGINQQHPLHMDDPEVVKTFFQTIQTNFLEVFHPYEMTARCYHKWS</sequence>
<proteinExistence type="predicted"/>
<dbReference type="GO" id="GO:0032259">
    <property type="term" value="P:methylation"/>
    <property type="evidence" value="ECO:0007669"/>
    <property type="project" value="UniProtKB-KW"/>
</dbReference>
<dbReference type="PANTHER" id="PTHR43861">
    <property type="entry name" value="TRANS-ACONITATE 2-METHYLTRANSFERASE-RELATED"/>
    <property type="match status" value="1"/>
</dbReference>
<dbReference type="PANTHER" id="PTHR43861:SF1">
    <property type="entry name" value="TRANS-ACONITATE 2-METHYLTRANSFERASE"/>
    <property type="match status" value="1"/>
</dbReference>
<dbReference type="CDD" id="cd02440">
    <property type="entry name" value="AdoMet_MTases"/>
    <property type="match status" value="1"/>
</dbReference>
<dbReference type="Pfam" id="PF13489">
    <property type="entry name" value="Methyltransf_23"/>
    <property type="match status" value="1"/>
</dbReference>
<name>A0A8J7DD34_DESMC</name>
<evidence type="ECO:0000313" key="1">
    <source>
        <dbReference type="EMBL" id="MBE9022965.1"/>
    </source>
</evidence>
<dbReference type="Gene3D" id="3.40.50.150">
    <property type="entry name" value="Vaccinia Virus protein VP39"/>
    <property type="match status" value="1"/>
</dbReference>
<keyword evidence="1" id="KW-0808">Transferase</keyword>